<keyword evidence="2" id="KW-1185">Reference proteome</keyword>
<dbReference type="VEuPathDB" id="VectorBase:GBRI039491"/>
<dbReference type="PANTHER" id="PTHR10974:SF9">
    <property type="entry name" value="DUF229 DOMAIN CONTAINING PROTEIN-RELATED"/>
    <property type="match status" value="1"/>
</dbReference>
<dbReference type="SUPFAM" id="SSF53649">
    <property type="entry name" value="Alkaline phosphatase-like"/>
    <property type="match status" value="1"/>
</dbReference>
<protein>
    <recommendedName>
        <fullName evidence="3">Sulfatase N-terminal domain-containing protein</fullName>
    </recommendedName>
</protein>
<accession>A0A1A9X099</accession>
<reference evidence="1" key="2">
    <citation type="submission" date="2020-05" db="UniProtKB">
        <authorList>
            <consortium name="EnsemblMetazoa"/>
        </authorList>
    </citation>
    <scope>IDENTIFICATION</scope>
    <source>
        <strain evidence="1">IAEA</strain>
    </source>
</reference>
<sequence length="208" mass="24276">MSLAIEKSLSGNKKAGLRYCVGNRQYGEYVYDMALQFSTRFQYESHFGLFWANSFSHNDYSVPATMDAIILKYLKEMETLGIFDNTIVFFLSDHGARWGELLKLSEGFLEERLPTFFISIPKWFHNTYPELIRNLQTNCQRLTTPYDIYMTMQHLLEIGDQNFDIKPATGCALCQSLFQEIPEDRTCFDARIPEKWCTCRSFNKSITK</sequence>
<evidence type="ECO:0000313" key="2">
    <source>
        <dbReference type="Proteomes" id="UP000091820"/>
    </source>
</evidence>
<reference evidence="2" key="1">
    <citation type="submission" date="2014-03" db="EMBL/GenBank/DDBJ databases">
        <authorList>
            <person name="Aksoy S."/>
            <person name="Warren W."/>
            <person name="Wilson R.K."/>
        </authorList>
    </citation>
    <scope>NUCLEOTIDE SEQUENCE [LARGE SCALE GENOMIC DNA]</scope>
    <source>
        <strain evidence="2">IAEA</strain>
    </source>
</reference>
<proteinExistence type="predicted"/>
<name>A0A1A9X099_9MUSC</name>
<dbReference type="InterPro" id="IPR017850">
    <property type="entry name" value="Alkaline_phosphatase_core_sf"/>
</dbReference>
<dbReference type="AlphaFoldDB" id="A0A1A9X099"/>
<dbReference type="Gene3D" id="3.40.720.10">
    <property type="entry name" value="Alkaline Phosphatase, subunit A"/>
    <property type="match status" value="1"/>
</dbReference>
<dbReference type="Pfam" id="PF02995">
    <property type="entry name" value="DUF229"/>
    <property type="match status" value="1"/>
</dbReference>
<dbReference type="EnsemblMetazoa" id="GBRI039491-RA">
    <property type="protein sequence ID" value="GBRI039491-PA"/>
    <property type="gene ID" value="GBRI039491"/>
</dbReference>
<dbReference type="STRING" id="37001.A0A1A9X099"/>
<dbReference type="PANTHER" id="PTHR10974">
    <property type="entry name" value="FI08016P-RELATED"/>
    <property type="match status" value="1"/>
</dbReference>
<dbReference type="GO" id="GO:0005615">
    <property type="term" value="C:extracellular space"/>
    <property type="evidence" value="ECO:0007669"/>
    <property type="project" value="TreeGrafter"/>
</dbReference>
<organism evidence="1 2">
    <name type="scientific">Glossina brevipalpis</name>
    <dbReference type="NCBI Taxonomy" id="37001"/>
    <lineage>
        <taxon>Eukaryota</taxon>
        <taxon>Metazoa</taxon>
        <taxon>Ecdysozoa</taxon>
        <taxon>Arthropoda</taxon>
        <taxon>Hexapoda</taxon>
        <taxon>Insecta</taxon>
        <taxon>Pterygota</taxon>
        <taxon>Neoptera</taxon>
        <taxon>Endopterygota</taxon>
        <taxon>Diptera</taxon>
        <taxon>Brachycera</taxon>
        <taxon>Muscomorpha</taxon>
        <taxon>Hippoboscoidea</taxon>
        <taxon>Glossinidae</taxon>
        <taxon>Glossina</taxon>
    </lineage>
</organism>
<dbReference type="InterPro" id="IPR004245">
    <property type="entry name" value="DUF229"/>
</dbReference>
<evidence type="ECO:0000313" key="1">
    <source>
        <dbReference type="EnsemblMetazoa" id="GBRI039491-PA"/>
    </source>
</evidence>
<dbReference type="Proteomes" id="UP000091820">
    <property type="component" value="Unassembled WGS sequence"/>
</dbReference>
<evidence type="ECO:0008006" key="3">
    <source>
        <dbReference type="Google" id="ProtNLM"/>
    </source>
</evidence>